<keyword evidence="3" id="KW-1185">Reference proteome</keyword>
<proteinExistence type="predicted"/>
<dbReference type="VEuPathDB" id="FungiDB:LCOR_07860.1"/>
<accession>A0A068S4T8</accession>
<name>A0A068S4T8_9FUNG</name>
<protein>
    <submittedName>
        <fullName evidence="2">Uncharacterized protein</fullName>
    </submittedName>
</protein>
<evidence type="ECO:0000313" key="3">
    <source>
        <dbReference type="Proteomes" id="UP000027586"/>
    </source>
</evidence>
<reference evidence="2" key="1">
    <citation type="submission" date="2013-08" db="EMBL/GenBank/DDBJ databases">
        <title>Gene expansion shapes genome architecture in the human pathogen Lichtheimia corymbifera: an evolutionary genomics analysis in the ancient terrestrial Mucorales (Mucoromycotina).</title>
        <authorList>
            <person name="Schwartze V.U."/>
            <person name="Winter S."/>
            <person name="Shelest E."/>
            <person name="Marcet-Houben M."/>
            <person name="Horn F."/>
            <person name="Wehner S."/>
            <person name="Hoffmann K."/>
            <person name="Riege K."/>
            <person name="Sammeth M."/>
            <person name="Nowrousian M."/>
            <person name="Valiante V."/>
            <person name="Linde J."/>
            <person name="Jacobsen I.D."/>
            <person name="Marz M."/>
            <person name="Brakhage A.A."/>
            <person name="Gabaldon T."/>
            <person name="Bocker S."/>
            <person name="Voigt K."/>
        </authorList>
    </citation>
    <scope>NUCLEOTIDE SEQUENCE [LARGE SCALE GENOMIC DNA]</scope>
    <source>
        <strain evidence="2">FSU 9682</strain>
    </source>
</reference>
<dbReference type="OrthoDB" id="2277424at2759"/>
<gene>
    <name evidence="2" type="ORF">LCOR_07860.1</name>
</gene>
<organism evidence="2 3">
    <name type="scientific">Lichtheimia corymbifera JMRC:FSU:9682</name>
    <dbReference type="NCBI Taxonomy" id="1263082"/>
    <lineage>
        <taxon>Eukaryota</taxon>
        <taxon>Fungi</taxon>
        <taxon>Fungi incertae sedis</taxon>
        <taxon>Mucoromycota</taxon>
        <taxon>Mucoromycotina</taxon>
        <taxon>Mucoromycetes</taxon>
        <taxon>Mucorales</taxon>
        <taxon>Lichtheimiaceae</taxon>
        <taxon>Lichtheimia</taxon>
    </lineage>
</organism>
<comment type="caution">
    <text evidence="2">The sequence shown here is derived from an EMBL/GenBank/DDBJ whole genome shotgun (WGS) entry which is preliminary data.</text>
</comment>
<sequence>MLYSEDGSLDLSLLPTNKTLSWTTRLFTTPLHTDNLAMSDALAQTLDQLQNRLSKAQAQLRRAKKTAEAKRAVLLDSQDVLSRELKDAFTMDTLPKRKQPHIAPPPGLVSLLPAAPPTSSFYSSINDHDEQLQLNTYQPIIQSCTLWAHENGDIVWIRAIVENPSSSNFYRFHLALSTGAQCSLPQTIYRNTVLSIPGGKSATLYASFTMLDDVFLHQLTECLDVSCQYISKNAEWHSSEPVRPLRETMNNPAAPTWIKSGVERELHILFRSRASMSVKDDPMVVLGEIIKLLDLQRNTETSLLYTHDQQLVIHPIESNLLHVYSISDRILAKAIDKLKRHSMVENVKYTHPLPVEHDVRDLLVALQDEIGYMESIDSEEDKNQQLLAARENTLTLFNTILQTRTSHFL</sequence>
<dbReference type="EMBL" id="CBTN010000041">
    <property type="protein sequence ID" value="CDH56857.1"/>
    <property type="molecule type" value="Genomic_DNA"/>
</dbReference>
<dbReference type="AlphaFoldDB" id="A0A068S4T8"/>
<feature type="coiled-coil region" evidence="1">
    <location>
        <begin position="39"/>
        <end position="73"/>
    </location>
</feature>
<keyword evidence="1" id="KW-0175">Coiled coil</keyword>
<evidence type="ECO:0000313" key="2">
    <source>
        <dbReference type="EMBL" id="CDH56857.1"/>
    </source>
</evidence>
<evidence type="ECO:0000256" key="1">
    <source>
        <dbReference type="SAM" id="Coils"/>
    </source>
</evidence>
<dbReference type="Proteomes" id="UP000027586">
    <property type="component" value="Unassembled WGS sequence"/>
</dbReference>